<feature type="transmembrane region" description="Helical" evidence="1">
    <location>
        <begin position="69"/>
        <end position="90"/>
    </location>
</feature>
<feature type="transmembrane region" description="Helical" evidence="1">
    <location>
        <begin position="26"/>
        <end position="49"/>
    </location>
</feature>
<protein>
    <recommendedName>
        <fullName evidence="4">DUF4405 domain-containing protein</fullName>
    </recommendedName>
</protein>
<reference evidence="2 3" key="1">
    <citation type="submission" date="2018-02" db="EMBL/GenBank/DDBJ databases">
        <title>Complete genome sequence of Streptomyces dengpaensis, the producer of angucyclines.</title>
        <authorList>
            <person name="Yumei L."/>
        </authorList>
    </citation>
    <scope>NUCLEOTIDE SEQUENCE [LARGE SCALE GENOMIC DNA]</scope>
    <source>
        <strain evidence="2 3">XZHG99</strain>
    </source>
</reference>
<proteinExistence type="predicted"/>
<evidence type="ECO:0008006" key="4">
    <source>
        <dbReference type="Google" id="ProtNLM"/>
    </source>
</evidence>
<keyword evidence="3" id="KW-1185">Reference proteome</keyword>
<organism evidence="2 3">
    <name type="scientific">Streptomyces dengpaensis</name>
    <dbReference type="NCBI Taxonomy" id="2049881"/>
    <lineage>
        <taxon>Bacteria</taxon>
        <taxon>Bacillati</taxon>
        <taxon>Actinomycetota</taxon>
        <taxon>Actinomycetes</taxon>
        <taxon>Kitasatosporales</taxon>
        <taxon>Streptomycetaceae</taxon>
        <taxon>Streptomyces</taxon>
    </lineage>
</organism>
<evidence type="ECO:0000256" key="1">
    <source>
        <dbReference type="SAM" id="Phobius"/>
    </source>
</evidence>
<name>A0ABM6SVM1_9ACTN</name>
<accession>A0ABM6SVM1</accession>
<sequence length="173" mass="19346">MARRLLRRTQAVDPSRELPVHERRAVRGYSVVLVMGTTLCLAFLATVTLPADVRLFARVVTRLGPGHSAAQRLDAAAVVIALGGIHLLWARTWWRNRRARKVREIAEVRRSARARPRPRPPAVHPLLPYQQSALRTPPPSGAAMGRALALACPRRFTWPHLPQENAHSHLQKG</sequence>
<evidence type="ECO:0000313" key="3">
    <source>
        <dbReference type="Proteomes" id="UP000238413"/>
    </source>
</evidence>
<keyword evidence="1" id="KW-1133">Transmembrane helix</keyword>
<gene>
    <name evidence="2" type="ORF">C4B68_26470</name>
</gene>
<keyword evidence="1" id="KW-0812">Transmembrane</keyword>
<dbReference type="Proteomes" id="UP000238413">
    <property type="component" value="Chromosome"/>
</dbReference>
<keyword evidence="1" id="KW-0472">Membrane</keyword>
<evidence type="ECO:0000313" key="2">
    <source>
        <dbReference type="EMBL" id="AVH58721.1"/>
    </source>
</evidence>
<dbReference type="EMBL" id="CP026652">
    <property type="protein sequence ID" value="AVH58721.1"/>
    <property type="molecule type" value="Genomic_DNA"/>
</dbReference>